<feature type="domain" description="Protein kinase" evidence="5">
    <location>
        <begin position="467"/>
        <end position="748"/>
    </location>
</feature>
<keyword evidence="2" id="KW-0677">Repeat</keyword>
<dbReference type="InterPro" id="IPR008271">
    <property type="entry name" value="Ser/Thr_kinase_AS"/>
</dbReference>
<dbReference type="OrthoDB" id="1668230at2759"/>
<dbReference type="SMART" id="SM00220">
    <property type="entry name" value="S_TKc"/>
    <property type="match status" value="3"/>
</dbReference>
<dbReference type="Gene3D" id="3.40.50.300">
    <property type="entry name" value="P-loop containing nucleotide triphosphate hydrolases"/>
    <property type="match status" value="1"/>
</dbReference>
<dbReference type="PANTHER" id="PTHR44329">
    <property type="entry name" value="SERINE/THREONINE-PROTEIN KINASE TNNI3K-RELATED"/>
    <property type="match status" value="1"/>
</dbReference>
<dbReference type="GO" id="GO:0005524">
    <property type="term" value="F:ATP binding"/>
    <property type="evidence" value="ECO:0007669"/>
    <property type="project" value="InterPro"/>
</dbReference>
<dbReference type="SUPFAM" id="SSF56112">
    <property type="entry name" value="Protein kinase-like (PK-like)"/>
    <property type="match status" value="3"/>
</dbReference>
<dbReference type="Pfam" id="PF00069">
    <property type="entry name" value="Pkinase"/>
    <property type="match status" value="2"/>
</dbReference>
<dbReference type="SUPFAM" id="SSF52540">
    <property type="entry name" value="P-loop containing nucleoside triphosphate hydrolases"/>
    <property type="match status" value="1"/>
</dbReference>
<dbReference type="GO" id="GO:0004674">
    <property type="term" value="F:protein serine/threonine kinase activity"/>
    <property type="evidence" value="ECO:0007669"/>
    <property type="project" value="TreeGrafter"/>
</dbReference>
<dbReference type="PROSITE" id="PS00108">
    <property type="entry name" value="PROTEIN_KINASE_ST"/>
    <property type="match status" value="2"/>
</dbReference>
<dbReference type="InterPro" id="IPR001245">
    <property type="entry name" value="Ser-Thr/Tyr_kinase_cat_dom"/>
</dbReference>
<keyword evidence="4" id="KW-1133">Transmembrane helix</keyword>
<dbReference type="InterPro" id="IPR027417">
    <property type="entry name" value="P-loop_NTPase"/>
</dbReference>
<evidence type="ECO:0000313" key="7">
    <source>
        <dbReference type="Proteomes" id="UP000559027"/>
    </source>
</evidence>
<dbReference type="Proteomes" id="UP000559027">
    <property type="component" value="Unassembled WGS sequence"/>
</dbReference>
<accession>A0A8H5G6Y1</accession>
<name>A0A8H5G6Y1_9AGAR</name>
<keyword evidence="4" id="KW-0812">Transmembrane</keyword>
<dbReference type="InterPro" id="IPR051681">
    <property type="entry name" value="Ser/Thr_Kinases-Pseudokinases"/>
</dbReference>
<keyword evidence="4" id="KW-0472">Membrane</keyword>
<organism evidence="6 7">
    <name type="scientific">Leucocoprinus leucothites</name>
    <dbReference type="NCBI Taxonomy" id="201217"/>
    <lineage>
        <taxon>Eukaryota</taxon>
        <taxon>Fungi</taxon>
        <taxon>Dikarya</taxon>
        <taxon>Basidiomycota</taxon>
        <taxon>Agaricomycotina</taxon>
        <taxon>Agaricomycetes</taxon>
        <taxon>Agaricomycetidae</taxon>
        <taxon>Agaricales</taxon>
        <taxon>Agaricineae</taxon>
        <taxon>Agaricaceae</taxon>
        <taxon>Leucocoprinus</taxon>
    </lineage>
</organism>
<dbReference type="Pfam" id="PF24883">
    <property type="entry name" value="NPHP3_N"/>
    <property type="match status" value="1"/>
</dbReference>
<protein>
    <recommendedName>
        <fullName evidence="5">Protein kinase domain-containing protein</fullName>
    </recommendedName>
</protein>
<feature type="transmembrane region" description="Helical" evidence="4">
    <location>
        <begin position="7"/>
        <end position="28"/>
    </location>
</feature>
<dbReference type="PROSITE" id="PS50011">
    <property type="entry name" value="PROTEIN_KINASE_DOM"/>
    <property type="match status" value="3"/>
</dbReference>
<proteinExistence type="inferred from homology"/>
<evidence type="ECO:0000256" key="4">
    <source>
        <dbReference type="SAM" id="Phobius"/>
    </source>
</evidence>
<evidence type="ECO:0000256" key="2">
    <source>
        <dbReference type="ARBA" id="ARBA00022737"/>
    </source>
</evidence>
<dbReference type="InterPro" id="IPR000719">
    <property type="entry name" value="Prot_kinase_dom"/>
</dbReference>
<comment type="similarity">
    <text evidence="1">Belongs to the protein kinase superfamily. TKL Ser/Thr protein kinase family. ROCO subfamily.</text>
</comment>
<dbReference type="Pfam" id="PF07714">
    <property type="entry name" value="PK_Tyr_Ser-Thr"/>
    <property type="match status" value="1"/>
</dbReference>
<dbReference type="EMBL" id="JAACJO010000004">
    <property type="protein sequence ID" value="KAF5359532.1"/>
    <property type="molecule type" value="Genomic_DNA"/>
</dbReference>
<dbReference type="Gene3D" id="1.10.510.10">
    <property type="entry name" value="Transferase(Phosphotransferase) domain 1"/>
    <property type="match status" value="3"/>
</dbReference>
<keyword evidence="7" id="KW-1185">Reference proteome</keyword>
<sequence>MIFRVQLLALSIALKWWAFMMISVFDIFTVKEQQVERMEKATDAFIVLPRTTSGHPIVRLPSTTDLTGVVKRSGDGFPSHAGGYSDVYIGYLWGNPTWEVAVKVLRTGNDPYELDRIEKRLRREAAVWHKLVHKNILRFLGLAYDLGRYDCPALISPYCRQGTVVGYLHRSNPAIEERVRLILGVAQGLEYLHGKGIIHGDPKPSNVLVSDNNEPLLCDFGRSCILDVRGFTTNPAGTVRYQAPELLFGTVPAPNKSTDVCTFGLTAFEIWTDIMPFSGIHMDTTIILRHVLGEAQLQLPYPRPVMTEHLWPTLFLCSDAIPEKRPVVQELVRKLEACLQQLPLPETVIDRSSQRFQEELSPLPLTISDDGRTTDLQRPPTESSANLYSECRNIVAEVAKKVAKKNLAVDLKGAKAQAIVDVLSKVLYEQDTPHSQRERKYILHFLAKIAKSAYVFPKAFELEGVECDLTQHITEGGFGYIYKGEHDGQPVCVKTLRVAERHNNYRQQLRAQASELITWAHLTHKNILPFRGLYFSNEGIPRVCIVSPWMENGDLLQFLSIHPNTPRIPLLHDIISGLHYLHNLDIVHGDLKGKNILVSGTKQAVLADFGLSRMSMTLTTTTANLGGGTANWMAPELLLDDAEPTPKKQSDIWAFGCTCYEVSISICVGVALSPAGSGIGALQTYFACDNIPHTNIAAPSELGIFYRQGCAHRSFKFYQQLHPIPNPERTLGLTSSCITQGFKPSPWANMSSMTGTESDFDTKSQGSSETDAPFSTPSMSPCLPANIAQILKESDESIPCRTLNIGENKSLPAGSCMEAVRLEVGYEREAFRILGKKRVPSAEADSFERHPPPRCDPETCEAIRQKLCAWLDDVQRQWYLIWLAGPAGSGKSAVAQTFAEECISRGRLGGAFFFSRKQKRSDVEGFVATIVHQLAIQVPEYKKIVGEVLSRNSTILHKSLKTQFQILVVESFSRVRVQHPYVVIIDGLDECTSEQAQVELIELIGGHARYMSSTSAPAILWLISGRSEWHLKHAFKIADPPIPYKLEQVSDNAEDIYHILSNGLRKINNYFRFGGTTWPSESQLRELVSKVGGLPVVASTILKFIANGAASPRLQLQTCLASLAATGGTSDLSIDPLHELDNFYQQIMRAIPEPVLSSAKLIISFYIIYPSLPLDGRATCPLNAANFLGIDEDTFDLALQKLHSVVNMDPLESASQQPPGFFSPSFPNFLQDQRRSGYFALDMVQARKLIDARFQHWTNDAKGKDWLLNSGFPEVFLDQYRDGYAQCCELTERVMTSVERADLITGLKDTDAQSVVDFLSKLLNDHNITLSPLNKKLILRVVAKITKDAQVFPKASELIGVHCSPGQPFAEGGVANIYHGTYKDQPVCLKSIRISVQKVDYKPRLRAQAGELVIWAHLSHQNILPFLGIYFSGEEIPDKMSLISPWMENGDLVQYLGRFPDSPRIPLLHDTISGLHYLHEFDIVHGDLKGKNVYISNQKRGMIADFGTTRVAVNLASSATNAGAGTLSWKAPEMLVTKDGKTSSKESDIWAFGCVCYEAVTGLEPFGELQPWELFAAFLRRDAALKKPSEPPSPEELNAVWPLAERCWEYDRSLRPTTEILLHEFTKLNAQDNRPPELKTPKSREADPIIDYDRVYQILRQASQ</sequence>
<feature type="domain" description="Protein kinase" evidence="5">
    <location>
        <begin position="1363"/>
        <end position="1626"/>
    </location>
</feature>
<evidence type="ECO:0000256" key="1">
    <source>
        <dbReference type="ARBA" id="ARBA00008171"/>
    </source>
</evidence>
<evidence type="ECO:0000259" key="5">
    <source>
        <dbReference type="PROSITE" id="PS50011"/>
    </source>
</evidence>
<feature type="domain" description="Protein kinase" evidence="5">
    <location>
        <begin position="73"/>
        <end position="339"/>
    </location>
</feature>
<dbReference type="InterPro" id="IPR011009">
    <property type="entry name" value="Kinase-like_dom_sf"/>
</dbReference>
<evidence type="ECO:0000313" key="6">
    <source>
        <dbReference type="EMBL" id="KAF5359532.1"/>
    </source>
</evidence>
<gene>
    <name evidence="6" type="ORF">D9756_002959</name>
</gene>
<evidence type="ECO:0000256" key="3">
    <source>
        <dbReference type="SAM" id="MobiDB-lite"/>
    </source>
</evidence>
<reference evidence="6 7" key="1">
    <citation type="journal article" date="2020" name="ISME J.">
        <title>Uncovering the hidden diversity of litter-decomposition mechanisms in mushroom-forming fungi.</title>
        <authorList>
            <person name="Floudas D."/>
            <person name="Bentzer J."/>
            <person name="Ahren D."/>
            <person name="Johansson T."/>
            <person name="Persson P."/>
            <person name="Tunlid A."/>
        </authorList>
    </citation>
    <scope>NUCLEOTIDE SEQUENCE [LARGE SCALE GENOMIC DNA]</scope>
    <source>
        <strain evidence="6 7">CBS 146.42</strain>
    </source>
</reference>
<comment type="caution">
    <text evidence="6">The sequence shown here is derived from an EMBL/GenBank/DDBJ whole genome shotgun (WGS) entry which is preliminary data.</text>
</comment>
<feature type="region of interest" description="Disordered" evidence="3">
    <location>
        <begin position="752"/>
        <end position="777"/>
    </location>
</feature>
<dbReference type="CDD" id="cd00180">
    <property type="entry name" value="PKc"/>
    <property type="match status" value="1"/>
</dbReference>
<dbReference type="InterPro" id="IPR056884">
    <property type="entry name" value="NPHP3-like_N"/>
</dbReference>